<dbReference type="EMBL" id="QGUI01000159">
    <property type="protein sequence ID" value="PZM99474.1"/>
    <property type="molecule type" value="Genomic_DNA"/>
</dbReference>
<organism evidence="3">
    <name type="scientific">Thermocrispum agreste</name>
    <dbReference type="NCBI Taxonomy" id="37925"/>
    <lineage>
        <taxon>Bacteria</taxon>
        <taxon>Bacillati</taxon>
        <taxon>Actinomycetota</taxon>
        <taxon>Actinomycetes</taxon>
        <taxon>Pseudonocardiales</taxon>
        <taxon>Pseudonocardiaceae</taxon>
        <taxon>Thermocrispum</taxon>
    </lineage>
</organism>
<dbReference type="InterPro" id="IPR006683">
    <property type="entry name" value="Thioestr_dom"/>
</dbReference>
<name>A0A2W4JK25_9PSEU</name>
<dbReference type="Pfam" id="PF03061">
    <property type="entry name" value="4HBT"/>
    <property type="match status" value="1"/>
</dbReference>
<proteinExistence type="predicted"/>
<dbReference type="AlphaFoldDB" id="A0A2W4JK25"/>
<keyword evidence="1" id="KW-0378">Hydrolase</keyword>
<evidence type="ECO:0000313" key="3">
    <source>
        <dbReference type="EMBL" id="PZM99474.1"/>
    </source>
</evidence>
<sequence length="218" mass="23033">MGQFEARSRRTWGHLSSASVSVLRQVVPGRLAAERTARHACGALCTLAYMVSASAGARRASGQTSKRPAAPGTEGFLDRRTRRVPLSADRIPADCALGQLDVRLTEIDDRRAVAVTSVSARHLNQRGQVQGGMYGVLADAVAGWATEAFLGGDHYATTAVNGQLVGSASAGDVIRTEAEVTHGGRSTVVCTARLRRERDGKLVALFTVQQLVLRAGPA</sequence>
<dbReference type="GO" id="GO:0005829">
    <property type="term" value="C:cytosol"/>
    <property type="evidence" value="ECO:0007669"/>
    <property type="project" value="TreeGrafter"/>
</dbReference>
<gene>
    <name evidence="3" type="ORF">DIU77_05720</name>
</gene>
<protein>
    <recommendedName>
        <fullName evidence="2">Thioesterase domain-containing protein</fullName>
    </recommendedName>
</protein>
<reference evidence="3" key="1">
    <citation type="submission" date="2018-05" db="EMBL/GenBank/DDBJ databases">
        <authorList>
            <person name="Lanie J.A."/>
            <person name="Ng W.-L."/>
            <person name="Kazmierczak K.M."/>
            <person name="Andrzejewski T.M."/>
            <person name="Davidsen T.M."/>
            <person name="Wayne K.J."/>
            <person name="Tettelin H."/>
            <person name="Glass J.I."/>
            <person name="Rusch D."/>
            <person name="Podicherti R."/>
            <person name="Tsui H.-C.T."/>
            <person name="Winkler M.E."/>
        </authorList>
    </citation>
    <scope>NUCLEOTIDE SEQUENCE</scope>
    <source>
        <strain evidence="3">ZC4RG45</strain>
    </source>
</reference>
<dbReference type="Gene3D" id="3.10.129.10">
    <property type="entry name" value="Hotdog Thioesterase"/>
    <property type="match status" value="1"/>
</dbReference>
<accession>A0A2W4JK25</accession>
<comment type="caution">
    <text evidence="3">The sequence shown here is derived from an EMBL/GenBank/DDBJ whole genome shotgun (WGS) entry which is preliminary data.</text>
</comment>
<dbReference type="PANTHER" id="PTHR43240:SF8">
    <property type="entry name" value="PHENYLACETIC ACID DEGRADATION-RELATED PROTEIN"/>
    <property type="match status" value="1"/>
</dbReference>
<dbReference type="InterPro" id="IPR003736">
    <property type="entry name" value="PAAI_dom"/>
</dbReference>
<dbReference type="GO" id="GO:0061522">
    <property type="term" value="F:1,4-dihydroxy-2-naphthoyl-CoA thioesterase activity"/>
    <property type="evidence" value="ECO:0007669"/>
    <property type="project" value="TreeGrafter"/>
</dbReference>
<feature type="domain" description="Thioesterase" evidence="2">
    <location>
        <begin position="130"/>
        <end position="201"/>
    </location>
</feature>
<dbReference type="CDD" id="cd03443">
    <property type="entry name" value="PaaI_thioesterase"/>
    <property type="match status" value="1"/>
</dbReference>
<dbReference type="SUPFAM" id="SSF54637">
    <property type="entry name" value="Thioesterase/thiol ester dehydrase-isomerase"/>
    <property type="match status" value="1"/>
</dbReference>
<dbReference type="InterPro" id="IPR029069">
    <property type="entry name" value="HotDog_dom_sf"/>
</dbReference>
<dbReference type="PANTHER" id="PTHR43240">
    <property type="entry name" value="1,4-DIHYDROXY-2-NAPHTHOYL-COA THIOESTERASE 1"/>
    <property type="match status" value="1"/>
</dbReference>
<evidence type="ECO:0000259" key="2">
    <source>
        <dbReference type="Pfam" id="PF03061"/>
    </source>
</evidence>
<dbReference type="NCBIfam" id="TIGR00369">
    <property type="entry name" value="unchar_dom_1"/>
    <property type="match status" value="1"/>
</dbReference>
<evidence type="ECO:0000256" key="1">
    <source>
        <dbReference type="ARBA" id="ARBA00022801"/>
    </source>
</evidence>